<feature type="region of interest" description="Disordered" evidence="1">
    <location>
        <begin position="1"/>
        <end position="21"/>
    </location>
</feature>
<evidence type="ECO:0000256" key="2">
    <source>
        <dbReference type="SAM" id="Phobius"/>
    </source>
</evidence>
<organism evidence="3">
    <name type="scientific">Rhipicephalus appendiculatus</name>
    <name type="common">Brown ear tick</name>
    <dbReference type="NCBI Taxonomy" id="34631"/>
    <lineage>
        <taxon>Eukaryota</taxon>
        <taxon>Metazoa</taxon>
        <taxon>Ecdysozoa</taxon>
        <taxon>Arthropoda</taxon>
        <taxon>Chelicerata</taxon>
        <taxon>Arachnida</taxon>
        <taxon>Acari</taxon>
        <taxon>Parasitiformes</taxon>
        <taxon>Ixodida</taxon>
        <taxon>Ixodoidea</taxon>
        <taxon>Ixodidae</taxon>
        <taxon>Rhipicephalinae</taxon>
        <taxon>Rhipicephalus</taxon>
        <taxon>Rhipicephalus</taxon>
    </lineage>
</organism>
<keyword evidence="2" id="KW-1133">Transmembrane helix</keyword>
<dbReference type="AlphaFoldDB" id="A0A131ZBT0"/>
<evidence type="ECO:0000256" key="1">
    <source>
        <dbReference type="SAM" id="MobiDB-lite"/>
    </source>
</evidence>
<keyword evidence="2" id="KW-0472">Membrane</keyword>
<accession>A0A131ZBT0</accession>
<protein>
    <submittedName>
        <fullName evidence="3">Uncharacterized protein</fullName>
    </submittedName>
</protein>
<feature type="non-terminal residue" evidence="3">
    <location>
        <position position="1"/>
    </location>
</feature>
<dbReference type="EMBL" id="GEDV01000856">
    <property type="protein sequence ID" value="JAP87701.1"/>
    <property type="molecule type" value="Transcribed_RNA"/>
</dbReference>
<proteinExistence type="predicted"/>
<reference evidence="3" key="1">
    <citation type="journal article" date="2016" name="Ticks Tick Borne Dis.">
        <title>De novo assembly and annotation of the salivary gland transcriptome of Rhipicephalus appendiculatus male and female ticks during blood feeding.</title>
        <authorList>
            <person name="de Castro M.H."/>
            <person name="de Klerk D."/>
            <person name="Pienaar R."/>
            <person name="Latif A.A."/>
            <person name="Rees D.J."/>
            <person name="Mans B.J."/>
        </authorList>
    </citation>
    <scope>NUCLEOTIDE SEQUENCE</scope>
    <source>
        <tissue evidence="3">Salivary glands</tissue>
    </source>
</reference>
<keyword evidence="2" id="KW-0812">Transmembrane</keyword>
<feature type="transmembrane region" description="Helical" evidence="2">
    <location>
        <begin position="107"/>
        <end position="126"/>
    </location>
</feature>
<sequence>VDSSIRDSAVGLRRQLQPRSDDCGRPGLRGGRLIPRNVTKKRKRCLTTTMDWFILDSFMRDWLNMEWYTIDWNNWRVPIPWFRRTNYYSETCRAVVRGLERNICDPTLAVVILATLVILALVNWWLTPAAPPRAVVYRCPKCHKVAAVPRRE</sequence>
<name>A0A131ZBT0_RHIAP</name>
<evidence type="ECO:0000313" key="3">
    <source>
        <dbReference type="EMBL" id="JAP87701.1"/>
    </source>
</evidence>